<dbReference type="RefSeq" id="WP_179481565.1">
    <property type="nucleotide sequence ID" value="NZ_JACCFW010000001.1"/>
</dbReference>
<dbReference type="EMBL" id="JACCFW010000001">
    <property type="protein sequence ID" value="NYJ75143.1"/>
    <property type="molecule type" value="Genomic_DNA"/>
</dbReference>
<gene>
    <name evidence="1" type="ORF">HNR15_002106</name>
</gene>
<proteinExistence type="predicted"/>
<evidence type="ECO:0000313" key="1">
    <source>
        <dbReference type="EMBL" id="NYJ75143.1"/>
    </source>
</evidence>
<keyword evidence="1" id="KW-0449">Lipoprotein</keyword>
<name>A0A853DGJ1_9MICO</name>
<sequence>MTTAGRRGRRMGTPGRGGVWAALAAAGVIALAGCSTRAPGVVVPPSRAATSSSQPIPTVSEGGVAGPAGTVTCPFDADLSAVLNPKAQVVSFGKTVSVLTAYPAAKVQITVGTPRIVSSQSENPPPDGMQYVAFPTLTHLVSGASYGQSDENFALYDPHRISCQQASDFDDVLPAGQLLASTATVSTAHRDARGSVIYETPSGADLTSYTLTFGDDSDELAKAEWTR</sequence>
<dbReference type="Proteomes" id="UP000571817">
    <property type="component" value="Unassembled WGS sequence"/>
</dbReference>
<protein>
    <submittedName>
        <fullName evidence="1">Putative lipoprotein YbaY</fullName>
    </submittedName>
</protein>
<reference evidence="1 2" key="1">
    <citation type="submission" date="2020-07" db="EMBL/GenBank/DDBJ databases">
        <title>Sequencing the genomes of 1000 actinobacteria strains.</title>
        <authorList>
            <person name="Klenk H.-P."/>
        </authorList>
    </citation>
    <scope>NUCLEOTIDE SEQUENCE [LARGE SCALE GENOMIC DNA]</scope>
    <source>
        <strain evidence="1 2">DSM 29531</strain>
    </source>
</reference>
<evidence type="ECO:0000313" key="2">
    <source>
        <dbReference type="Proteomes" id="UP000571817"/>
    </source>
</evidence>
<keyword evidence="2" id="KW-1185">Reference proteome</keyword>
<comment type="caution">
    <text evidence="1">The sequence shown here is derived from an EMBL/GenBank/DDBJ whole genome shotgun (WGS) entry which is preliminary data.</text>
</comment>
<organism evidence="1 2">
    <name type="scientific">Allobranchiibius huperziae</name>
    <dbReference type="NCBI Taxonomy" id="1874116"/>
    <lineage>
        <taxon>Bacteria</taxon>
        <taxon>Bacillati</taxon>
        <taxon>Actinomycetota</taxon>
        <taxon>Actinomycetes</taxon>
        <taxon>Micrococcales</taxon>
        <taxon>Dermacoccaceae</taxon>
        <taxon>Allobranchiibius</taxon>
    </lineage>
</organism>
<accession>A0A853DGJ1</accession>
<dbReference type="PROSITE" id="PS51257">
    <property type="entry name" value="PROKAR_LIPOPROTEIN"/>
    <property type="match status" value="1"/>
</dbReference>
<dbReference type="AlphaFoldDB" id="A0A853DGJ1"/>